<evidence type="ECO:0000313" key="8">
    <source>
        <dbReference type="EMBL" id="VAW38376.1"/>
    </source>
</evidence>
<dbReference type="InterPro" id="IPR013762">
    <property type="entry name" value="Integrase-like_cat_sf"/>
</dbReference>
<dbReference type="EMBL" id="UOEW01000202">
    <property type="protein sequence ID" value="VAW38376.1"/>
    <property type="molecule type" value="Genomic_DNA"/>
</dbReference>
<dbReference type="CDD" id="cd00801">
    <property type="entry name" value="INT_P4_C"/>
    <property type="match status" value="1"/>
</dbReference>
<dbReference type="GO" id="GO:0015074">
    <property type="term" value="P:DNA integration"/>
    <property type="evidence" value="ECO:0007669"/>
    <property type="project" value="UniProtKB-KW"/>
</dbReference>
<dbReference type="InterPro" id="IPR002104">
    <property type="entry name" value="Integrase_catalytic"/>
</dbReference>
<dbReference type="GO" id="GO:0044826">
    <property type="term" value="P:viral genome integration into host DNA"/>
    <property type="evidence" value="ECO:0007669"/>
    <property type="project" value="UniProtKB-KW"/>
</dbReference>
<dbReference type="Gene3D" id="1.10.443.10">
    <property type="entry name" value="Intergrase catalytic core"/>
    <property type="match status" value="1"/>
</dbReference>
<evidence type="ECO:0000256" key="1">
    <source>
        <dbReference type="ARBA" id="ARBA00008857"/>
    </source>
</evidence>
<dbReference type="Pfam" id="PF00589">
    <property type="entry name" value="Phage_integrase"/>
    <property type="match status" value="1"/>
</dbReference>
<dbReference type="InterPro" id="IPR010998">
    <property type="entry name" value="Integrase_recombinase_N"/>
</dbReference>
<keyword evidence="5" id="KW-1179">Viral genome integration</keyword>
<keyword evidence="2" id="KW-0229">DNA integration</keyword>
<dbReference type="InterPro" id="IPR050808">
    <property type="entry name" value="Phage_Integrase"/>
</dbReference>
<dbReference type="SUPFAM" id="SSF56349">
    <property type="entry name" value="DNA breaking-rejoining enzymes"/>
    <property type="match status" value="1"/>
</dbReference>
<protein>
    <submittedName>
        <fullName evidence="8">Phage integrase</fullName>
    </submittedName>
</protein>
<evidence type="ECO:0000256" key="4">
    <source>
        <dbReference type="ARBA" id="ARBA00023172"/>
    </source>
</evidence>
<dbReference type="InterPro" id="IPR011010">
    <property type="entry name" value="DNA_brk_join_enz"/>
</dbReference>
<dbReference type="InterPro" id="IPR025166">
    <property type="entry name" value="Integrase_DNA_bind_dom"/>
</dbReference>
<dbReference type="InterPro" id="IPR020904">
    <property type="entry name" value="Sc_DH/Rdtase_CS"/>
</dbReference>
<evidence type="ECO:0000256" key="5">
    <source>
        <dbReference type="ARBA" id="ARBA00023195"/>
    </source>
</evidence>
<dbReference type="Gene3D" id="3.30.160.390">
    <property type="entry name" value="Integrase, DNA-binding domain"/>
    <property type="match status" value="1"/>
</dbReference>
<reference evidence="8" key="1">
    <citation type="submission" date="2018-06" db="EMBL/GenBank/DDBJ databases">
        <authorList>
            <person name="Zhirakovskaya E."/>
        </authorList>
    </citation>
    <scope>NUCLEOTIDE SEQUENCE</scope>
</reference>
<evidence type="ECO:0000256" key="3">
    <source>
        <dbReference type="ARBA" id="ARBA00023125"/>
    </source>
</evidence>
<sequence length="438" mass="51869">MAIIKDVTIRNLKPKDKQYKFGVDVGLYLLVRPISKKLPNGSKLWQHQYRISGKRKVSSYGKYPDVSLSDVKTKYQETCKLITNGIDPMEFKKKLLQQEEQEKQKEIEQKELHTKYTFKNMAIEWHNSMLSKWSTRHSHEVMSSLNRFMFPKLGQKPMIGITKFHVMEILKGIEQRPNPPLTALRKVKQRVEAVFDYVIDTYLGKIVEINPVSSIKTKNFQTVPVQNLRALDKKDIPELMQSIDNYNGYTTTKLALKMLVYTFARHSELRLAKWQEIDWNNKLWTIPKERMKKRKTLVVPLSNQVMETLKELQTINGDFDYIFASYHKPDKQPMSENAILVMLKNINFWRRTTAHGMRALFSTIANHNQINPDWIERQLAHTETNKVRSAYNRSEYLPQRTIMMQWYANYIDGERIEFQEYFNSYNKKEKSKLMRLAK</sequence>
<dbReference type="PROSITE" id="PS00061">
    <property type="entry name" value="ADH_SHORT"/>
    <property type="match status" value="1"/>
</dbReference>
<dbReference type="PANTHER" id="PTHR30629:SF2">
    <property type="entry name" value="PROPHAGE INTEGRASE INTS-RELATED"/>
    <property type="match status" value="1"/>
</dbReference>
<keyword evidence="4" id="KW-0233">DNA recombination</keyword>
<keyword evidence="3" id="KW-0238">DNA-binding</keyword>
<dbReference type="GO" id="GO:0046718">
    <property type="term" value="P:symbiont entry into host cell"/>
    <property type="evidence" value="ECO:0007669"/>
    <property type="project" value="UniProtKB-KW"/>
</dbReference>
<evidence type="ECO:0000256" key="2">
    <source>
        <dbReference type="ARBA" id="ARBA00022908"/>
    </source>
</evidence>
<dbReference type="AlphaFoldDB" id="A0A3B0W1B8"/>
<dbReference type="PROSITE" id="PS51898">
    <property type="entry name" value="TYR_RECOMBINASE"/>
    <property type="match status" value="1"/>
</dbReference>
<keyword evidence="6" id="KW-1160">Virus entry into host cell</keyword>
<comment type="similarity">
    <text evidence="1">Belongs to the 'phage' integrase family.</text>
</comment>
<dbReference type="Gene3D" id="1.10.150.130">
    <property type="match status" value="1"/>
</dbReference>
<dbReference type="GO" id="GO:0075713">
    <property type="term" value="P:establishment of integrated proviral latency"/>
    <property type="evidence" value="ECO:0007669"/>
    <property type="project" value="UniProtKB-KW"/>
</dbReference>
<name>A0A3B0W1B8_9ZZZZ</name>
<organism evidence="8">
    <name type="scientific">hydrothermal vent metagenome</name>
    <dbReference type="NCBI Taxonomy" id="652676"/>
    <lineage>
        <taxon>unclassified sequences</taxon>
        <taxon>metagenomes</taxon>
        <taxon>ecological metagenomes</taxon>
    </lineage>
</organism>
<dbReference type="GO" id="GO:0006310">
    <property type="term" value="P:DNA recombination"/>
    <property type="evidence" value="ECO:0007669"/>
    <property type="project" value="UniProtKB-KW"/>
</dbReference>
<feature type="domain" description="Tyr recombinase" evidence="7">
    <location>
        <begin position="226"/>
        <end position="404"/>
    </location>
</feature>
<proteinExistence type="inferred from homology"/>
<gene>
    <name evidence="8" type="ORF">MNBD_GAMMA01-738</name>
</gene>
<evidence type="ECO:0000256" key="6">
    <source>
        <dbReference type="ARBA" id="ARBA00023296"/>
    </source>
</evidence>
<dbReference type="GO" id="GO:0003677">
    <property type="term" value="F:DNA binding"/>
    <property type="evidence" value="ECO:0007669"/>
    <property type="project" value="UniProtKB-KW"/>
</dbReference>
<dbReference type="Pfam" id="PF22022">
    <property type="entry name" value="Phage_int_M"/>
    <property type="match status" value="1"/>
</dbReference>
<evidence type="ECO:0000259" key="7">
    <source>
        <dbReference type="PROSITE" id="PS51898"/>
    </source>
</evidence>
<accession>A0A3B0W1B8</accession>
<dbReference type="PANTHER" id="PTHR30629">
    <property type="entry name" value="PROPHAGE INTEGRASE"/>
    <property type="match status" value="1"/>
</dbReference>
<dbReference type="InterPro" id="IPR053876">
    <property type="entry name" value="Phage_int_M"/>
</dbReference>
<dbReference type="InterPro" id="IPR038488">
    <property type="entry name" value="Integrase_DNA-bd_sf"/>
</dbReference>
<dbReference type="Pfam" id="PF13356">
    <property type="entry name" value="Arm-DNA-bind_3"/>
    <property type="match status" value="1"/>
</dbReference>